<dbReference type="EMBL" id="KQ982907">
    <property type="protein sequence ID" value="KYQ49431.1"/>
    <property type="molecule type" value="Genomic_DNA"/>
</dbReference>
<protein>
    <submittedName>
        <fullName evidence="3">Uncharacterized protein</fullName>
    </submittedName>
</protein>
<reference evidence="3 4" key="1">
    <citation type="submission" date="2015-09" db="EMBL/GenBank/DDBJ databases">
        <title>Trachymyrmex zeteki WGS genome.</title>
        <authorList>
            <person name="Nygaard S."/>
            <person name="Hu H."/>
            <person name="Boomsma J."/>
            <person name="Zhang G."/>
        </authorList>
    </citation>
    <scope>NUCLEOTIDE SEQUENCE [LARGE SCALE GENOMIC DNA]</scope>
    <source>
        <strain evidence="3">Tzet28-1</strain>
        <tissue evidence="3">Whole body</tissue>
    </source>
</reference>
<dbReference type="AlphaFoldDB" id="A0A151WNR6"/>
<sequence>MRMLCALCGLFLVITIVNCNPVDKKDVEEDLNPLNEVYVIEADEAADGERGDRDKRKIGIKLGISNGIINFVFDKVDSFLDSKTKALAVLDESNKEKNAVFGIDNKHSATSEFLNKLVSQKLQAATGSIGPLINSATTLFSGASAGISKALVSKIAPLSSLSGGLSGGAGGTGGTEHADGSAGSSGSAILGNLLSQKIGSLSSLSQEKFDYMYLQKRITTTEDTPVFDRTRVSLEIPSSTFGTGFTLITNVSKILNSVILMYMSSINSFAANCLLLCLISPFYNKAEKSDWIPYEINDSAHYKFRSIQPESVPLEEQFWPNVPKHPQYDVYHPKHNSMHPGILFKARYSEDNVKKNIARFMPEYELGKIYRPYYDSQFVRNQGIPKKESTARLEREKTRKIDEEIMKKMSLLDKVLSEDTNKNDIEMMNTIEDEIITEMNISEETKRVVRQVRKERPGFFWTLARLAFQVRILIFSLRSIDDILFQTFNDTRSAIKQIINSHSLVVANTTTVAPTNEQNNTSSDMEGVNATTTTTSTTQAPFRLTPTNLQNLIRRNLRGLVRLFNIEWQEALNQSDITVKEFQKDLGNQVSGFLQDNPNAF</sequence>
<evidence type="ECO:0000313" key="3">
    <source>
        <dbReference type="EMBL" id="KYQ49431.1"/>
    </source>
</evidence>
<evidence type="ECO:0000256" key="1">
    <source>
        <dbReference type="SAM" id="MobiDB-lite"/>
    </source>
</evidence>
<organism evidence="3 4">
    <name type="scientific">Mycetomoellerius zeteki</name>
    <dbReference type="NCBI Taxonomy" id="64791"/>
    <lineage>
        <taxon>Eukaryota</taxon>
        <taxon>Metazoa</taxon>
        <taxon>Ecdysozoa</taxon>
        <taxon>Arthropoda</taxon>
        <taxon>Hexapoda</taxon>
        <taxon>Insecta</taxon>
        <taxon>Pterygota</taxon>
        <taxon>Neoptera</taxon>
        <taxon>Endopterygota</taxon>
        <taxon>Hymenoptera</taxon>
        <taxon>Apocrita</taxon>
        <taxon>Aculeata</taxon>
        <taxon>Formicoidea</taxon>
        <taxon>Formicidae</taxon>
        <taxon>Myrmicinae</taxon>
        <taxon>Mycetomoellerius</taxon>
    </lineage>
</organism>
<accession>A0A151WNR6</accession>
<dbReference type="Proteomes" id="UP000075809">
    <property type="component" value="Unassembled WGS sequence"/>
</dbReference>
<feature type="chain" id="PRO_5007591310" evidence="2">
    <location>
        <begin position="20"/>
        <end position="601"/>
    </location>
</feature>
<feature type="signal peptide" evidence="2">
    <location>
        <begin position="1"/>
        <end position="19"/>
    </location>
</feature>
<evidence type="ECO:0000313" key="4">
    <source>
        <dbReference type="Proteomes" id="UP000075809"/>
    </source>
</evidence>
<feature type="region of interest" description="Disordered" evidence="1">
    <location>
        <begin position="515"/>
        <end position="536"/>
    </location>
</feature>
<evidence type="ECO:0000256" key="2">
    <source>
        <dbReference type="SAM" id="SignalP"/>
    </source>
</evidence>
<proteinExistence type="predicted"/>
<gene>
    <name evidence="3" type="ORF">ALC60_11537</name>
</gene>
<keyword evidence="2" id="KW-0732">Signal</keyword>
<keyword evidence="4" id="KW-1185">Reference proteome</keyword>
<name>A0A151WNR6_9HYME</name>